<reference evidence="1 2" key="1">
    <citation type="journal article" date="2022" name="DNA Res.">
        <title>Chromosomal-level genome assembly of the orchid tree Bauhinia variegata (Leguminosae; Cercidoideae) supports the allotetraploid origin hypothesis of Bauhinia.</title>
        <authorList>
            <person name="Zhong Y."/>
            <person name="Chen Y."/>
            <person name="Zheng D."/>
            <person name="Pang J."/>
            <person name="Liu Y."/>
            <person name="Luo S."/>
            <person name="Meng S."/>
            <person name="Qian L."/>
            <person name="Wei D."/>
            <person name="Dai S."/>
            <person name="Zhou R."/>
        </authorList>
    </citation>
    <scope>NUCLEOTIDE SEQUENCE [LARGE SCALE GENOMIC DNA]</scope>
    <source>
        <strain evidence="1">BV-YZ2020</strain>
    </source>
</reference>
<gene>
    <name evidence="1" type="ORF">L6164_008114</name>
</gene>
<keyword evidence="2" id="KW-1185">Reference proteome</keyword>
<proteinExistence type="predicted"/>
<sequence length="93" mass="10075">MSFLIVGFVVVNEFFTWVLVILIRSLSIPILCGDMALKGETKASSGVFSCGEKLGCVIILVVTSVIQYHPLSLCPDLRCEFPVMITSPVLVAV</sequence>
<evidence type="ECO:0000313" key="2">
    <source>
        <dbReference type="Proteomes" id="UP000828941"/>
    </source>
</evidence>
<comment type="caution">
    <text evidence="1">The sequence shown here is derived from an EMBL/GenBank/DDBJ whole genome shotgun (WGS) entry which is preliminary data.</text>
</comment>
<evidence type="ECO:0000313" key="1">
    <source>
        <dbReference type="EMBL" id="KAI4347292.1"/>
    </source>
</evidence>
<dbReference type="EMBL" id="CM039429">
    <property type="protein sequence ID" value="KAI4347292.1"/>
    <property type="molecule type" value="Genomic_DNA"/>
</dbReference>
<accession>A0ACB9PEQ6</accession>
<dbReference type="Proteomes" id="UP000828941">
    <property type="component" value="Chromosome 4"/>
</dbReference>
<protein>
    <submittedName>
        <fullName evidence="1">Uncharacterized protein</fullName>
    </submittedName>
</protein>
<organism evidence="1 2">
    <name type="scientific">Bauhinia variegata</name>
    <name type="common">Purple orchid tree</name>
    <name type="synonym">Phanera variegata</name>
    <dbReference type="NCBI Taxonomy" id="167791"/>
    <lineage>
        <taxon>Eukaryota</taxon>
        <taxon>Viridiplantae</taxon>
        <taxon>Streptophyta</taxon>
        <taxon>Embryophyta</taxon>
        <taxon>Tracheophyta</taxon>
        <taxon>Spermatophyta</taxon>
        <taxon>Magnoliopsida</taxon>
        <taxon>eudicotyledons</taxon>
        <taxon>Gunneridae</taxon>
        <taxon>Pentapetalae</taxon>
        <taxon>rosids</taxon>
        <taxon>fabids</taxon>
        <taxon>Fabales</taxon>
        <taxon>Fabaceae</taxon>
        <taxon>Cercidoideae</taxon>
        <taxon>Cercideae</taxon>
        <taxon>Bauhiniinae</taxon>
        <taxon>Bauhinia</taxon>
    </lineage>
</organism>
<name>A0ACB9PEQ6_BAUVA</name>